<evidence type="ECO:0000256" key="6">
    <source>
        <dbReference type="ARBA" id="ARBA00029447"/>
    </source>
</evidence>
<dbReference type="Pfam" id="PF00672">
    <property type="entry name" value="HAMP"/>
    <property type="match status" value="1"/>
</dbReference>
<keyword evidence="5 7" id="KW-0807">Transducer</keyword>
<evidence type="ECO:0000313" key="12">
    <source>
        <dbReference type="Proteomes" id="UP000737113"/>
    </source>
</evidence>
<evidence type="ECO:0000259" key="9">
    <source>
        <dbReference type="PROSITE" id="PS50111"/>
    </source>
</evidence>
<dbReference type="InterPro" id="IPR004089">
    <property type="entry name" value="MCPsignal_dom"/>
</dbReference>
<dbReference type="GO" id="GO:0006935">
    <property type="term" value="P:chemotaxis"/>
    <property type="evidence" value="ECO:0007669"/>
    <property type="project" value="InterPro"/>
</dbReference>
<keyword evidence="2 8" id="KW-0812">Transmembrane</keyword>
<dbReference type="SMART" id="SM00283">
    <property type="entry name" value="MA"/>
    <property type="match status" value="1"/>
</dbReference>
<dbReference type="GO" id="GO:0016020">
    <property type="term" value="C:membrane"/>
    <property type="evidence" value="ECO:0007669"/>
    <property type="project" value="UniProtKB-SubCell"/>
</dbReference>
<keyword evidence="3 8" id="KW-1133">Transmembrane helix</keyword>
<dbReference type="GO" id="GO:0007165">
    <property type="term" value="P:signal transduction"/>
    <property type="evidence" value="ECO:0007669"/>
    <property type="project" value="UniProtKB-KW"/>
</dbReference>
<evidence type="ECO:0000256" key="5">
    <source>
        <dbReference type="ARBA" id="ARBA00023224"/>
    </source>
</evidence>
<evidence type="ECO:0000256" key="2">
    <source>
        <dbReference type="ARBA" id="ARBA00022692"/>
    </source>
</evidence>
<protein>
    <submittedName>
        <fullName evidence="11">Methyl-accepting chemotaxis protein</fullName>
    </submittedName>
</protein>
<comment type="subcellular location">
    <subcellularLocation>
        <location evidence="1">Membrane</location>
        <topology evidence="1">Multi-pass membrane protein</topology>
    </subcellularLocation>
</comment>
<sequence length="495" mass="53482">MNSLATKVQLGLALALFLIVSLLFTSAYWRERSKLATDFAEFEANTLANLQVTMAQPVFTYDYEQMNAVLSVMLKSSQIHAISVRDHRGKLLAENTQASGAGEAMLASRQIHFEDNGKPTGSLTLVFSADPMQQQLTALLLGYLLQALIILGTSLMAIFLIIKRLVISPLAHVVGAMEEIAGGDGDLSHRLPVESRDEIGQLAKAFNGFVEQIHGTIARVHETAAQLLEEAKTLGDLSRANNARVQTQRKETEAAVAAVTELSASANEVATNARRTAEEAGQADLEVDKGQSQFDAGLAVTRRLAQELSRSADSVSRLQLETQKIDEVVVVIQAIAEQTNLLALNAAIEAARAGEQGRGFAVVADEVRTLASRTQQATGEIQQMIQQVQGRVDATVAGMHSSQELSEQALSRSEDIKLVLTRVTLLVSNISTMNLEVSHAAQEQTCVTEAISRSLNDLAHVSGSASVDSEQLAQSGERLFQQGERLRTLVNSFRL</sequence>
<dbReference type="Gene3D" id="1.10.287.950">
    <property type="entry name" value="Methyl-accepting chemotaxis protein"/>
    <property type="match status" value="1"/>
</dbReference>
<dbReference type="InterPro" id="IPR003660">
    <property type="entry name" value="HAMP_dom"/>
</dbReference>
<dbReference type="CDD" id="cd06225">
    <property type="entry name" value="HAMP"/>
    <property type="match status" value="1"/>
</dbReference>
<dbReference type="Proteomes" id="UP000737113">
    <property type="component" value="Unassembled WGS sequence"/>
</dbReference>
<keyword evidence="12" id="KW-1185">Reference proteome</keyword>
<feature type="transmembrane region" description="Helical" evidence="8">
    <location>
        <begin position="12"/>
        <end position="29"/>
    </location>
</feature>
<evidence type="ECO:0000256" key="8">
    <source>
        <dbReference type="SAM" id="Phobius"/>
    </source>
</evidence>
<proteinExistence type="inferred from homology"/>
<dbReference type="PROSITE" id="PS50885">
    <property type="entry name" value="HAMP"/>
    <property type="match status" value="1"/>
</dbReference>
<feature type="domain" description="HAMP" evidence="10">
    <location>
        <begin position="164"/>
        <end position="218"/>
    </location>
</feature>
<gene>
    <name evidence="11" type="ORF">HC757_06045</name>
</gene>
<evidence type="ECO:0000256" key="7">
    <source>
        <dbReference type="PROSITE-ProRule" id="PRU00284"/>
    </source>
</evidence>
<dbReference type="CDD" id="cd11386">
    <property type="entry name" value="MCP_signal"/>
    <property type="match status" value="1"/>
</dbReference>
<evidence type="ECO:0000259" key="10">
    <source>
        <dbReference type="PROSITE" id="PS50885"/>
    </source>
</evidence>
<dbReference type="RefSeq" id="WP_169563636.1">
    <property type="nucleotide sequence ID" value="NZ_JAAXYH010000003.1"/>
</dbReference>
<dbReference type="PANTHER" id="PTHR32089:SF119">
    <property type="entry name" value="METHYL-ACCEPTING CHEMOTAXIS PROTEIN CTPL"/>
    <property type="match status" value="1"/>
</dbReference>
<dbReference type="PRINTS" id="PR00260">
    <property type="entry name" value="CHEMTRNSDUCR"/>
</dbReference>
<dbReference type="GO" id="GO:0004888">
    <property type="term" value="F:transmembrane signaling receptor activity"/>
    <property type="evidence" value="ECO:0007669"/>
    <property type="project" value="InterPro"/>
</dbReference>
<feature type="transmembrane region" description="Helical" evidence="8">
    <location>
        <begin position="140"/>
        <end position="162"/>
    </location>
</feature>
<dbReference type="InterPro" id="IPR004090">
    <property type="entry name" value="Chemotax_Me-accpt_rcpt"/>
</dbReference>
<dbReference type="AlphaFoldDB" id="A0A972FRB2"/>
<name>A0A972FRB2_9GAMM</name>
<comment type="similarity">
    <text evidence="6">Belongs to the methyl-accepting chemotaxis (MCP) protein family.</text>
</comment>
<organism evidence="11 12">
    <name type="scientific">Shewanella salipaludis</name>
    <dbReference type="NCBI Taxonomy" id="2723052"/>
    <lineage>
        <taxon>Bacteria</taxon>
        <taxon>Pseudomonadati</taxon>
        <taxon>Pseudomonadota</taxon>
        <taxon>Gammaproteobacteria</taxon>
        <taxon>Alteromonadales</taxon>
        <taxon>Shewanellaceae</taxon>
        <taxon>Shewanella</taxon>
    </lineage>
</organism>
<dbReference type="SMART" id="SM00304">
    <property type="entry name" value="HAMP"/>
    <property type="match status" value="1"/>
</dbReference>
<evidence type="ECO:0000256" key="3">
    <source>
        <dbReference type="ARBA" id="ARBA00022989"/>
    </source>
</evidence>
<dbReference type="Pfam" id="PF00015">
    <property type="entry name" value="MCPsignal"/>
    <property type="match status" value="1"/>
</dbReference>
<dbReference type="PANTHER" id="PTHR32089">
    <property type="entry name" value="METHYL-ACCEPTING CHEMOTAXIS PROTEIN MCPB"/>
    <property type="match status" value="1"/>
</dbReference>
<dbReference type="FunFam" id="1.10.287.950:FF:000001">
    <property type="entry name" value="Methyl-accepting chemotaxis sensory transducer"/>
    <property type="match status" value="1"/>
</dbReference>
<accession>A0A972FRB2</accession>
<evidence type="ECO:0000256" key="1">
    <source>
        <dbReference type="ARBA" id="ARBA00004141"/>
    </source>
</evidence>
<reference evidence="11" key="1">
    <citation type="submission" date="2020-04" db="EMBL/GenBank/DDBJ databases">
        <title>Description of Shewanella salipaludis sp. nov., isolated from a salt marsh.</title>
        <authorList>
            <person name="Park S."/>
            <person name="Yoon J.-H."/>
        </authorList>
    </citation>
    <scope>NUCLEOTIDE SEQUENCE</scope>
    <source>
        <strain evidence="11">SHSM-M6</strain>
    </source>
</reference>
<comment type="caution">
    <text evidence="11">The sequence shown here is derived from an EMBL/GenBank/DDBJ whole genome shotgun (WGS) entry which is preliminary data.</text>
</comment>
<evidence type="ECO:0000313" key="11">
    <source>
        <dbReference type="EMBL" id="NMH64728.1"/>
    </source>
</evidence>
<dbReference type="EMBL" id="JAAXYH010000003">
    <property type="protein sequence ID" value="NMH64728.1"/>
    <property type="molecule type" value="Genomic_DNA"/>
</dbReference>
<keyword evidence="4 8" id="KW-0472">Membrane</keyword>
<dbReference type="PROSITE" id="PS50111">
    <property type="entry name" value="CHEMOTAXIS_TRANSDUC_2"/>
    <property type="match status" value="1"/>
</dbReference>
<feature type="domain" description="Methyl-accepting transducer" evidence="9">
    <location>
        <begin position="223"/>
        <end position="459"/>
    </location>
</feature>
<evidence type="ECO:0000256" key="4">
    <source>
        <dbReference type="ARBA" id="ARBA00023136"/>
    </source>
</evidence>
<dbReference type="SUPFAM" id="SSF58104">
    <property type="entry name" value="Methyl-accepting chemotaxis protein (MCP) signaling domain"/>
    <property type="match status" value="1"/>
</dbReference>